<sequence length="171" mass="18954">MRRTFRPHSSIAYDDRILRFKPGDQVSIWTLNGRQVMPFVCGDYQRRYLPLRKGEVDLVFYQGTFYLNVVCDVEERPTTKAGDILGADLGVVNIATDSDGITYTGATVEQKRRIDAHRRWNPSGKARALPNGSRASSAASNGAFNAMSTTSSARQSWPQRNAPDAGLPSKT</sequence>
<dbReference type="AlphaFoldDB" id="A0A0B6WXY9"/>
<evidence type="ECO:0000313" key="2">
    <source>
        <dbReference type="EMBL" id="CDM65149.1"/>
    </source>
</evidence>
<dbReference type="Proteomes" id="UP000031518">
    <property type="component" value="Unassembled WGS sequence"/>
</dbReference>
<dbReference type="EMBL" id="CBXV010000004">
    <property type="protein sequence ID" value="CDM65149.1"/>
    <property type="molecule type" value="Genomic_DNA"/>
</dbReference>
<feature type="compositionally biased region" description="Low complexity" evidence="1">
    <location>
        <begin position="131"/>
        <end position="148"/>
    </location>
</feature>
<organism evidence="2 3">
    <name type="scientific">Pyrinomonas methylaliphatogenes</name>
    <dbReference type="NCBI Taxonomy" id="454194"/>
    <lineage>
        <taxon>Bacteria</taxon>
        <taxon>Pseudomonadati</taxon>
        <taxon>Acidobacteriota</taxon>
        <taxon>Blastocatellia</taxon>
        <taxon>Blastocatellales</taxon>
        <taxon>Pyrinomonadaceae</taxon>
        <taxon>Pyrinomonas</taxon>
    </lineage>
</organism>
<reference evidence="2 3" key="1">
    <citation type="submission" date="2013-12" db="EMBL/GenBank/DDBJ databases">
        <authorList>
            <person name="Stott M."/>
        </authorList>
    </citation>
    <scope>NUCLEOTIDE SEQUENCE [LARGE SCALE GENOMIC DNA]</scope>
    <source>
        <strain evidence="2 3">K22</strain>
    </source>
</reference>
<reference evidence="2 3" key="2">
    <citation type="submission" date="2015-01" db="EMBL/GenBank/DDBJ databases">
        <title>Complete genome sequence of Pyrinomonas methylaliphatogenes type strain K22T.</title>
        <authorList>
            <person name="Lee K.C.Y."/>
            <person name="Power J.F."/>
            <person name="Dunfield P.F."/>
            <person name="Morgan X.C."/>
            <person name="Huttenhower C."/>
            <person name="Stott M.B."/>
        </authorList>
    </citation>
    <scope>NUCLEOTIDE SEQUENCE [LARGE SCALE GENOMIC DNA]</scope>
    <source>
        <strain evidence="2 3">K22</strain>
    </source>
</reference>
<dbReference type="STRING" id="454194.PYK22_01147"/>
<protein>
    <submittedName>
        <fullName evidence="2">Probable transposase</fullName>
    </submittedName>
</protein>
<evidence type="ECO:0000313" key="3">
    <source>
        <dbReference type="Proteomes" id="UP000031518"/>
    </source>
</evidence>
<accession>A0A0B6WXY9</accession>
<feature type="region of interest" description="Disordered" evidence="1">
    <location>
        <begin position="118"/>
        <end position="171"/>
    </location>
</feature>
<proteinExistence type="predicted"/>
<name>A0A0B6WXY9_9BACT</name>
<gene>
    <name evidence="2" type="ORF">PYK22_01147</name>
</gene>
<evidence type="ECO:0000256" key="1">
    <source>
        <dbReference type="SAM" id="MobiDB-lite"/>
    </source>
</evidence>
<feature type="compositionally biased region" description="Polar residues" evidence="1">
    <location>
        <begin position="149"/>
        <end position="159"/>
    </location>
</feature>
<keyword evidence="3" id="KW-1185">Reference proteome</keyword>